<feature type="domain" description="DUF1214" evidence="2">
    <location>
        <begin position="423"/>
        <end position="525"/>
    </location>
</feature>
<dbReference type="InterPro" id="IPR010621">
    <property type="entry name" value="DUF1214"/>
</dbReference>
<dbReference type="Pfam" id="PF06863">
    <property type="entry name" value="DUF1254"/>
    <property type="match status" value="1"/>
</dbReference>
<evidence type="ECO:0000313" key="5">
    <source>
        <dbReference type="Proteomes" id="UP000494105"/>
    </source>
</evidence>
<protein>
    <recommendedName>
        <fullName evidence="6">DUF1254 domain-containing protein</fullName>
    </recommendedName>
</protein>
<feature type="region of interest" description="Disordered" evidence="1">
    <location>
        <begin position="533"/>
        <end position="595"/>
    </location>
</feature>
<organism evidence="4 5">
    <name type="scientific">Achromobacter piechaudii</name>
    <dbReference type="NCBI Taxonomy" id="72556"/>
    <lineage>
        <taxon>Bacteria</taxon>
        <taxon>Pseudomonadati</taxon>
        <taxon>Pseudomonadota</taxon>
        <taxon>Betaproteobacteria</taxon>
        <taxon>Burkholderiales</taxon>
        <taxon>Alcaligenaceae</taxon>
        <taxon>Achromobacter</taxon>
    </lineage>
</organism>
<evidence type="ECO:0008006" key="6">
    <source>
        <dbReference type="Google" id="ProtNLM"/>
    </source>
</evidence>
<dbReference type="Pfam" id="PF06742">
    <property type="entry name" value="DUF1214"/>
    <property type="match status" value="1"/>
</dbReference>
<dbReference type="Gene3D" id="2.60.40.1610">
    <property type="entry name" value="Domain of unknown function DUF1254"/>
    <property type="match status" value="1"/>
</dbReference>
<dbReference type="InterPro" id="IPR037049">
    <property type="entry name" value="DUF1214_C_sf"/>
</dbReference>
<dbReference type="PANTHER" id="PTHR36509:SF2">
    <property type="entry name" value="BLL3101 PROTEIN"/>
    <property type="match status" value="1"/>
</dbReference>
<sequence length="595" mass="63737">MTKAGGLPEKEKPYNFQGYFNKYIPKMKPRAMAQCAAGADLAAKWKLFADFAGPVGCYSPASRQTVGMPMRRFAPLALSLACLAMLPVSPVMAAPASVRLTPAAAATEAAHQAAMEGYLYLYPLLTMDLTRRQFTHPSQGTHGAAANAFLHGRTLPRPGAASPWANPDMLRSTAWVDLTAGPVVLSAPATQGRLYTLTLLDLWTDAFAVLGKRTTGTGKSNTVIVPPGWTGTLPSGMTRIDAPTAHVWARLLIQTDGPTDYAAVNTLQDGYALTPLSQWNLPAQSQRVKSDPNLDLKISVREQVESMPTDAFFAYAAELLRKNPPHATDQPVLARLRQVGLIPGRPFDFDKLDHPAKQGMRRGLRAARERMQAAAGTTLRSLNGWQQETAQVGVYGNAYLRRALAAQAQPGSGLPEDLAVLLLAADSQGRPIESAHRYLMHFESGQLPPAGALWSLAAYDSQGMPGANVLDRHALSDRQPLRYNADGSLDLHFSQTPVPPEDQANWLPLPPAGAVTLLLRVYDPQPALLDGLWMPPPLLRDDPQPQAEAAPADSEPALPAPTETPPATSSAPVSQATTPATKGPSQTAATPTKKP</sequence>
<dbReference type="InterPro" id="IPR037050">
    <property type="entry name" value="DUF1254_sf"/>
</dbReference>
<feature type="domain" description="DUF1254" evidence="3">
    <location>
        <begin position="147"/>
        <end position="275"/>
    </location>
</feature>
<proteinExistence type="predicted"/>
<dbReference type="AlphaFoldDB" id="A0A6S7DRF0"/>
<evidence type="ECO:0000256" key="1">
    <source>
        <dbReference type="SAM" id="MobiDB-lite"/>
    </source>
</evidence>
<evidence type="ECO:0000259" key="2">
    <source>
        <dbReference type="Pfam" id="PF06742"/>
    </source>
</evidence>
<feature type="compositionally biased region" description="Low complexity" evidence="1">
    <location>
        <begin position="544"/>
        <end position="557"/>
    </location>
</feature>
<reference evidence="4 5" key="1">
    <citation type="submission" date="2020-04" db="EMBL/GenBank/DDBJ databases">
        <authorList>
            <person name="De Canck E."/>
        </authorList>
    </citation>
    <scope>NUCLEOTIDE SEQUENCE [LARGE SCALE GENOMIC DNA]</scope>
    <source>
        <strain evidence="4 5">LMG 1861</strain>
    </source>
</reference>
<dbReference type="InterPro" id="IPR010679">
    <property type="entry name" value="DUF1254"/>
</dbReference>
<dbReference type="PANTHER" id="PTHR36509">
    <property type="entry name" value="BLL3101 PROTEIN"/>
    <property type="match status" value="1"/>
</dbReference>
<feature type="compositionally biased region" description="Low complexity" evidence="1">
    <location>
        <begin position="565"/>
        <end position="581"/>
    </location>
</feature>
<gene>
    <name evidence="4" type="ORF">LMG1861_01800</name>
</gene>
<feature type="compositionally biased region" description="Polar residues" evidence="1">
    <location>
        <begin position="583"/>
        <end position="595"/>
    </location>
</feature>
<name>A0A6S7DRF0_9BURK</name>
<dbReference type="EMBL" id="CADILD010000001">
    <property type="protein sequence ID" value="CAB3850880.1"/>
    <property type="molecule type" value="Genomic_DNA"/>
</dbReference>
<evidence type="ECO:0000313" key="4">
    <source>
        <dbReference type="EMBL" id="CAB3850880.1"/>
    </source>
</evidence>
<dbReference type="Proteomes" id="UP000494105">
    <property type="component" value="Unassembled WGS sequence"/>
</dbReference>
<evidence type="ECO:0000259" key="3">
    <source>
        <dbReference type="Pfam" id="PF06863"/>
    </source>
</evidence>
<dbReference type="SUPFAM" id="SSF160935">
    <property type="entry name" value="VPA0735-like"/>
    <property type="match status" value="1"/>
</dbReference>
<accession>A0A6S7DRF0</accession>
<dbReference type="Gene3D" id="2.60.120.600">
    <property type="entry name" value="Domain of unknown function DUF1214, C-terminal domain"/>
    <property type="match status" value="1"/>
</dbReference>